<dbReference type="PATRIC" id="fig|1121405.3.peg.1101"/>
<evidence type="ECO:0000256" key="1">
    <source>
        <dbReference type="ARBA" id="ARBA00023015"/>
    </source>
</evidence>
<dbReference type="InterPro" id="IPR050109">
    <property type="entry name" value="HTH-type_TetR-like_transc_reg"/>
</dbReference>
<sequence length="236" mass="27390">MDYSEFKQSVNLSRQDFYRRIFMENRANIRVKKEDTVVKNLEKIFCAALRLSNRNGFQAMSIRDLGREAGLSMGALYAYFSSKEELFGMLQTQAQVHVRRILEEWISRESHPAARLRTAIQTHLYLSEDLQPWFYFSFMEAKTFGADDAASIRSNEEYIEDVVRDILENGVRTGIFAARNCHLTASAVKALLQDWYLTRWRFARDHISIDQYVAFTIALVESFCMAENPSSEDHPA</sequence>
<evidence type="ECO:0000259" key="5">
    <source>
        <dbReference type="PROSITE" id="PS50977"/>
    </source>
</evidence>
<evidence type="ECO:0000256" key="3">
    <source>
        <dbReference type="ARBA" id="ARBA00023163"/>
    </source>
</evidence>
<dbReference type="InterPro" id="IPR036271">
    <property type="entry name" value="Tet_transcr_reg_TetR-rel_C_sf"/>
</dbReference>
<dbReference type="eggNOG" id="COG1309">
    <property type="taxonomic scope" value="Bacteria"/>
</dbReference>
<protein>
    <submittedName>
        <fullName evidence="6">Transcriptional regulator, TetR family</fullName>
    </submittedName>
</protein>
<proteinExistence type="predicted"/>
<dbReference type="PANTHER" id="PTHR30055:SF240">
    <property type="entry name" value="HTH-TYPE TRANSCRIPTIONAL REGULATOR ACRR"/>
    <property type="match status" value="1"/>
</dbReference>
<dbReference type="InterPro" id="IPR023772">
    <property type="entry name" value="DNA-bd_HTH_TetR-type_CS"/>
</dbReference>
<dbReference type="OrthoDB" id="9808189at2"/>
<dbReference type="Proteomes" id="UP000014977">
    <property type="component" value="Unassembled WGS sequence"/>
</dbReference>
<dbReference type="PANTHER" id="PTHR30055">
    <property type="entry name" value="HTH-TYPE TRANSCRIPTIONAL REGULATOR RUTR"/>
    <property type="match status" value="1"/>
</dbReference>
<feature type="domain" description="HTH tetR-type" evidence="5">
    <location>
        <begin position="38"/>
        <end position="98"/>
    </location>
</feature>
<dbReference type="SUPFAM" id="SSF48498">
    <property type="entry name" value="Tetracyclin repressor-like, C-terminal domain"/>
    <property type="match status" value="1"/>
</dbReference>
<dbReference type="Pfam" id="PF17932">
    <property type="entry name" value="TetR_C_24"/>
    <property type="match status" value="1"/>
</dbReference>
<dbReference type="Gene3D" id="1.10.357.10">
    <property type="entry name" value="Tetracycline Repressor, domain 2"/>
    <property type="match status" value="1"/>
</dbReference>
<keyword evidence="3" id="KW-0804">Transcription</keyword>
<dbReference type="InterPro" id="IPR001647">
    <property type="entry name" value="HTH_TetR"/>
</dbReference>
<keyword evidence="1" id="KW-0805">Transcription regulation</keyword>
<organism evidence="6 7">
    <name type="scientific">Desulfococcus multivorans DSM 2059</name>
    <dbReference type="NCBI Taxonomy" id="1121405"/>
    <lineage>
        <taxon>Bacteria</taxon>
        <taxon>Pseudomonadati</taxon>
        <taxon>Thermodesulfobacteriota</taxon>
        <taxon>Desulfobacteria</taxon>
        <taxon>Desulfobacterales</taxon>
        <taxon>Desulfococcaceae</taxon>
        <taxon>Desulfococcus</taxon>
    </lineage>
</organism>
<evidence type="ECO:0000313" key="6">
    <source>
        <dbReference type="EMBL" id="EPR42527.1"/>
    </source>
</evidence>
<dbReference type="Pfam" id="PF00440">
    <property type="entry name" value="TetR_N"/>
    <property type="match status" value="1"/>
</dbReference>
<evidence type="ECO:0000313" key="7">
    <source>
        <dbReference type="Proteomes" id="UP000014977"/>
    </source>
</evidence>
<evidence type="ECO:0000256" key="2">
    <source>
        <dbReference type="ARBA" id="ARBA00023125"/>
    </source>
</evidence>
<dbReference type="EMBL" id="ATHJ01000065">
    <property type="protein sequence ID" value="EPR42527.1"/>
    <property type="molecule type" value="Genomic_DNA"/>
</dbReference>
<dbReference type="PROSITE" id="PS50977">
    <property type="entry name" value="HTH_TETR_2"/>
    <property type="match status" value="1"/>
</dbReference>
<gene>
    <name evidence="6" type="ORF">dsmv_1653</name>
</gene>
<dbReference type="PRINTS" id="PR00455">
    <property type="entry name" value="HTHTETR"/>
</dbReference>
<dbReference type="GO" id="GO:0000976">
    <property type="term" value="F:transcription cis-regulatory region binding"/>
    <property type="evidence" value="ECO:0007669"/>
    <property type="project" value="TreeGrafter"/>
</dbReference>
<name>S7TZL7_DESML</name>
<feature type="DNA-binding region" description="H-T-H motif" evidence="4">
    <location>
        <begin position="61"/>
        <end position="80"/>
    </location>
</feature>
<dbReference type="STRING" id="897.B2D07_07150"/>
<dbReference type="RefSeq" id="WP_020876037.1">
    <property type="nucleotide sequence ID" value="NZ_ATHJ01000065.1"/>
</dbReference>
<accession>S7TZL7</accession>
<dbReference type="GO" id="GO:0003700">
    <property type="term" value="F:DNA-binding transcription factor activity"/>
    <property type="evidence" value="ECO:0007669"/>
    <property type="project" value="TreeGrafter"/>
</dbReference>
<reference evidence="6 7" key="1">
    <citation type="journal article" date="2013" name="Genome Announc.">
        <title>Draft genome sequences for three mercury-methylating, sulfate-reducing bacteria.</title>
        <authorList>
            <person name="Brown S.D."/>
            <person name="Hurt R.A.Jr."/>
            <person name="Gilmour C.C."/>
            <person name="Elias D.A."/>
        </authorList>
    </citation>
    <scope>NUCLEOTIDE SEQUENCE [LARGE SCALE GENOMIC DNA]</scope>
    <source>
        <strain evidence="6 7">DSM 2059</strain>
    </source>
</reference>
<dbReference type="PROSITE" id="PS01081">
    <property type="entry name" value="HTH_TETR_1"/>
    <property type="match status" value="1"/>
</dbReference>
<dbReference type="Gene3D" id="1.10.10.60">
    <property type="entry name" value="Homeodomain-like"/>
    <property type="match status" value="1"/>
</dbReference>
<dbReference type="AlphaFoldDB" id="S7TZL7"/>
<dbReference type="InterPro" id="IPR041490">
    <property type="entry name" value="KstR2_TetR_C"/>
</dbReference>
<keyword evidence="2 4" id="KW-0238">DNA-binding</keyword>
<dbReference type="InterPro" id="IPR009057">
    <property type="entry name" value="Homeodomain-like_sf"/>
</dbReference>
<evidence type="ECO:0000256" key="4">
    <source>
        <dbReference type="PROSITE-ProRule" id="PRU00335"/>
    </source>
</evidence>
<dbReference type="SUPFAM" id="SSF46689">
    <property type="entry name" value="Homeodomain-like"/>
    <property type="match status" value="1"/>
</dbReference>
<keyword evidence="7" id="KW-1185">Reference proteome</keyword>
<comment type="caution">
    <text evidence="6">The sequence shown here is derived from an EMBL/GenBank/DDBJ whole genome shotgun (WGS) entry which is preliminary data.</text>
</comment>